<dbReference type="Proteomes" id="UP000789920">
    <property type="component" value="Unassembled WGS sequence"/>
</dbReference>
<sequence length="102" mass="11862">FFKENTKIIRIEGEQEYPIIKEDPITVSYREWKKIVEECKRKTDLKTIIFVDTSTNYLFLVNHVAEMGVTIPTADEVLVNNIHFEIDLMSHKDTGSAQMISI</sequence>
<organism evidence="1 2">
    <name type="scientific">Racocetra persica</name>
    <dbReference type="NCBI Taxonomy" id="160502"/>
    <lineage>
        <taxon>Eukaryota</taxon>
        <taxon>Fungi</taxon>
        <taxon>Fungi incertae sedis</taxon>
        <taxon>Mucoromycota</taxon>
        <taxon>Glomeromycotina</taxon>
        <taxon>Glomeromycetes</taxon>
        <taxon>Diversisporales</taxon>
        <taxon>Gigasporaceae</taxon>
        <taxon>Racocetra</taxon>
    </lineage>
</organism>
<evidence type="ECO:0000313" key="2">
    <source>
        <dbReference type="Proteomes" id="UP000789920"/>
    </source>
</evidence>
<evidence type="ECO:0000313" key="1">
    <source>
        <dbReference type="EMBL" id="CAG8816947.1"/>
    </source>
</evidence>
<feature type="non-terminal residue" evidence="1">
    <location>
        <position position="1"/>
    </location>
</feature>
<comment type="caution">
    <text evidence="1">The sequence shown here is derived from an EMBL/GenBank/DDBJ whole genome shotgun (WGS) entry which is preliminary data.</text>
</comment>
<reference evidence="1" key="1">
    <citation type="submission" date="2021-06" db="EMBL/GenBank/DDBJ databases">
        <authorList>
            <person name="Kallberg Y."/>
            <person name="Tangrot J."/>
            <person name="Rosling A."/>
        </authorList>
    </citation>
    <scope>NUCLEOTIDE SEQUENCE</scope>
    <source>
        <strain evidence="1">MA461A</strain>
    </source>
</reference>
<keyword evidence="2" id="KW-1185">Reference proteome</keyword>
<protein>
    <submittedName>
        <fullName evidence="1">33433_t:CDS:1</fullName>
    </submittedName>
</protein>
<accession>A0ACA9S106</accession>
<gene>
    <name evidence="1" type="ORF">RPERSI_LOCUS24569</name>
</gene>
<proteinExistence type="predicted"/>
<name>A0ACA9S106_9GLOM</name>
<feature type="non-terminal residue" evidence="1">
    <location>
        <position position="102"/>
    </location>
</feature>
<dbReference type="EMBL" id="CAJVQC010079215">
    <property type="protein sequence ID" value="CAG8816947.1"/>
    <property type="molecule type" value="Genomic_DNA"/>
</dbReference>